<dbReference type="Gene3D" id="3.30.470.20">
    <property type="entry name" value="ATP-grasp fold, B domain"/>
    <property type="match status" value="1"/>
</dbReference>
<sequence>MTHTAPVLVVTNMDDPTTDLVIEELHGRGVPVVRFDSGDFPATLSFAATITSEGVEGTLTTPTRTADLSRVRSLYYRRPSGFTFPHLDDQTARFAVTQARYGLGGVLVSLPGCLYVNHPHRIGDAEFKPAGLDAAVRAGFRIPPTLITSDPDAARSFIKAHGPVIYKPLSTPLYRNDEGVSCTVEVLEAAAEEIDDTVAGTAHLFQTRVEKSADVRVTVMGGQVFAVRIDSGLLDWRTDYSELTYTVAQPPPGITEAIHAYLAHFGLVFGAFDFAVDREGRWWFLECNSSGQWAWLEPETGLPMTAAMADLLERKTT</sequence>
<dbReference type="InterPro" id="IPR026449">
    <property type="entry name" value="GRASP_SAV_5884"/>
</dbReference>
<dbReference type="InterPro" id="IPR048936">
    <property type="entry name" value="MvdD-like_ATPgrasp"/>
</dbReference>
<dbReference type="SUPFAM" id="SSF56059">
    <property type="entry name" value="Glutathione synthetase ATP-binding domain-like"/>
    <property type="match status" value="1"/>
</dbReference>
<dbReference type="EMBL" id="JAAGLU010000037">
    <property type="protein sequence ID" value="NEC90940.1"/>
    <property type="molecule type" value="Genomic_DNA"/>
</dbReference>
<dbReference type="PANTHER" id="PTHR21621:SF0">
    <property type="entry name" value="BETA-CITRYLGLUTAMATE SYNTHASE B-RELATED"/>
    <property type="match status" value="1"/>
</dbReference>
<reference evidence="2" key="1">
    <citation type="submission" date="2020-01" db="EMBL/GenBank/DDBJ databases">
        <title>Insect and environment-associated Actinomycetes.</title>
        <authorList>
            <person name="Currrie C."/>
            <person name="Chevrette M."/>
            <person name="Carlson C."/>
            <person name="Stubbendieck R."/>
            <person name="Wendt-Pienkowski E."/>
        </authorList>
    </citation>
    <scope>NUCLEOTIDE SEQUENCE</scope>
    <source>
        <strain evidence="2">SID12501</strain>
    </source>
</reference>
<dbReference type="RefSeq" id="WP_164321232.1">
    <property type="nucleotide sequence ID" value="NZ_JAAGLU010000037.1"/>
</dbReference>
<proteinExistence type="predicted"/>
<evidence type="ECO:0000313" key="2">
    <source>
        <dbReference type="EMBL" id="NEC90940.1"/>
    </source>
</evidence>
<dbReference type="Pfam" id="PF21068">
    <property type="entry name" value="ATPgraspMvdD"/>
    <property type="match status" value="1"/>
</dbReference>
<dbReference type="AlphaFoldDB" id="A0A6B3C3X4"/>
<dbReference type="GO" id="GO:0009432">
    <property type="term" value="P:SOS response"/>
    <property type="evidence" value="ECO:0007669"/>
    <property type="project" value="TreeGrafter"/>
</dbReference>
<dbReference type="GO" id="GO:0018169">
    <property type="term" value="F:ribosomal S6-glutamic acid ligase activity"/>
    <property type="evidence" value="ECO:0007669"/>
    <property type="project" value="TreeGrafter"/>
</dbReference>
<dbReference type="PANTHER" id="PTHR21621">
    <property type="entry name" value="RIBOSOMAL PROTEIN S6 MODIFICATION PROTEIN"/>
    <property type="match status" value="1"/>
</dbReference>
<name>A0A6B3C3X4_9ACTN</name>
<protein>
    <submittedName>
        <fullName evidence="2">ATP-grasp ribosomal peptide maturase</fullName>
    </submittedName>
</protein>
<feature type="domain" description="MvdD-like pre-ATP grasp" evidence="1">
    <location>
        <begin position="7"/>
        <end position="120"/>
    </location>
</feature>
<dbReference type="NCBIfam" id="TIGR04187">
    <property type="entry name" value="GRASP_SAV_5884"/>
    <property type="match status" value="1"/>
</dbReference>
<comment type="caution">
    <text evidence="2">The sequence shown here is derived from an EMBL/GenBank/DDBJ whole genome shotgun (WGS) entry which is preliminary data.</text>
</comment>
<gene>
    <name evidence="2" type="primary">tgmB</name>
    <name evidence="2" type="ORF">G3I71_35230</name>
</gene>
<dbReference type="GO" id="GO:0005737">
    <property type="term" value="C:cytoplasm"/>
    <property type="evidence" value="ECO:0007669"/>
    <property type="project" value="TreeGrafter"/>
</dbReference>
<organism evidence="2">
    <name type="scientific">Streptomyces sp. SID12501</name>
    <dbReference type="NCBI Taxonomy" id="2706042"/>
    <lineage>
        <taxon>Bacteria</taxon>
        <taxon>Bacillati</taxon>
        <taxon>Actinomycetota</taxon>
        <taxon>Actinomycetes</taxon>
        <taxon>Kitasatosporales</taxon>
        <taxon>Streptomycetaceae</taxon>
        <taxon>Streptomyces</taxon>
    </lineage>
</organism>
<evidence type="ECO:0000259" key="1">
    <source>
        <dbReference type="Pfam" id="PF21068"/>
    </source>
</evidence>
<accession>A0A6B3C3X4</accession>